<dbReference type="Proteomes" id="UP000006038">
    <property type="component" value="Chromosome 9"/>
</dbReference>
<protein>
    <recommendedName>
        <fullName evidence="2">DUF4283 domain-containing protein</fullName>
    </recommendedName>
</protein>
<name>J3MWJ6_ORYBR</name>
<reference evidence="3" key="2">
    <citation type="submission" date="2013-04" db="UniProtKB">
        <authorList>
            <consortium name="EnsemblPlants"/>
        </authorList>
    </citation>
    <scope>IDENTIFICATION</scope>
</reference>
<dbReference type="EnsemblPlants" id="OB09G13750.1">
    <property type="protein sequence ID" value="OB09G13750.1"/>
    <property type="gene ID" value="OB09G13750"/>
</dbReference>
<evidence type="ECO:0000256" key="1">
    <source>
        <dbReference type="SAM" id="MobiDB-lite"/>
    </source>
</evidence>
<feature type="domain" description="DUF4283" evidence="2">
    <location>
        <begin position="58"/>
        <end position="125"/>
    </location>
</feature>
<organism evidence="3">
    <name type="scientific">Oryza brachyantha</name>
    <name type="common">malo sina</name>
    <dbReference type="NCBI Taxonomy" id="4533"/>
    <lineage>
        <taxon>Eukaryota</taxon>
        <taxon>Viridiplantae</taxon>
        <taxon>Streptophyta</taxon>
        <taxon>Embryophyta</taxon>
        <taxon>Tracheophyta</taxon>
        <taxon>Spermatophyta</taxon>
        <taxon>Magnoliopsida</taxon>
        <taxon>Liliopsida</taxon>
        <taxon>Poales</taxon>
        <taxon>Poaceae</taxon>
        <taxon>BOP clade</taxon>
        <taxon>Oryzoideae</taxon>
        <taxon>Oryzeae</taxon>
        <taxon>Oryzinae</taxon>
        <taxon>Oryza</taxon>
    </lineage>
</organism>
<evidence type="ECO:0000259" key="2">
    <source>
        <dbReference type="Pfam" id="PF14111"/>
    </source>
</evidence>
<sequence length="126" mass="14309">MGSPKSAKPKGSAASQEDETKDDIESLLESLDLRKDEEDVELEEDLQELEADARWLALARVHTEKVFSHSALFGSMRSAWNCVKGVDFRAMKDNLFSVQFKCLADWERVMEEGPWIFRGCLVLLAE</sequence>
<dbReference type="AlphaFoldDB" id="J3MWJ6"/>
<dbReference type="OMA" id="DREVSIC"/>
<dbReference type="Gramene" id="OB09G13750.1">
    <property type="protein sequence ID" value="OB09G13750.1"/>
    <property type="gene ID" value="OB09G13750"/>
</dbReference>
<dbReference type="InterPro" id="IPR025558">
    <property type="entry name" value="DUF4283"/>
</dbReference>
<feature type="region of interest" description="Disordered" evidence="1">
    <location>
        <begin position="1"/>
        <end position="23"/>
    </location>
</feature>
<dbReference type="eggNOG" id="KOG1075">
    <property type="taxonomic scope" value="Eukaryota"/>
</dbReference>
<reference evidence="3" key="1">
    <citation type="journal article" date="2013" name="Nat. Commun.">
        <title>Whole-genome sequencing of Oryza brachyantha reveals mechanisms underlying Oryza genome evolution.</title>
        <authorList>
            <person name="Chen J."/>
            <person name="Huang Q."/>
            <person name="Gao D."/>
            <person name="Wang J."/>
            <person name="Lang Y."/>
            <person name="Liu T."/>
            <person name="Li B."/>
            <person name="Bai Z."/>
            <person name="Luis Goicoechea J."/>
            <person name="Liang C."/>
            <person name="Chen C."/>
            <person name="Zhang W."/>
            <person name="Sun S."/>
            <person name="Liao Y."/>
            <person name="Zhang X."/>
            <person name="Yang L."/>
            <person name="Song C."/>
            <person name="Wang M."/>
            <person name="Shi J."/>
            <person name="Liu G."/>
            <person name="Liu J."/>
            <person name="Zhou H."/>
            <person name="Zhou W."/>
            <person name="Yu Q."/>
            <person name="An N."/>
            <person name="Chen Y."/>
            <person name="Cai Q."/>
            <person name="Wang B."/>
            <person name="Liu B."/>
            <person name="Min J."/>
            <person name="Huang Y."/>
            <person name="Wu H."/>
            <person name="Li Z."/>
            <person name="Zhang Y."/>
            <person name="Yin Y."/>
            <person name="Song W."/>
            <person name="Jiang J."/>
            <person name="Jackson S.A."/>
            <person name="Wing R.A."/>
            <person name="Wang J."/>
            <person name="Chen M."/>
        </authorList>
    </citation>
    <scope>NUCLEOTIDE SEQUENCE [LARGE SCALE GENOMIC DNA]</scope>
    <source>
        <strain evidence="3">cv. IRGC 101232</strain>
    </source>
</reference>
<evidence type="ECO:0000313" key="4">
    <source>
        <dbReference type="Proteomes" id="UP000006038"/>
    </source>
</evidence>
<dbReference type="HOGENOM" id="CLU_127305_0_0_1"/>
<evidence type="ECO:0000313" key="3">
    <source>
        <dbReference type="EnsemblPlants" id="OB09G13750.1"/>
    </source>
</evidence>
<proteinExistence type="predicted"/>
<keyword evidence="4" id="KW-1185">Reference proteome</keyword>
<dbReference type="Pfam" id="PF14111">
    <property type="entry name" value="DUF4283"/>
    <property type="match status" value="1"/>
</dbReference>
<accession>J3MWJ6</accession>